<evidence type="ECO:0000259" key="9">
    <source>
        <dbReference type="PROSITE" id="PS50928"/>
    </source>
</evidence>
<feature type="transmembrane region" description="Helical" evidence="7">
    <location>
        <begin position="36"/>
        <end position="63"/>
    </location>
</feature>
<feature type="transmembrane region" description="Helical" evidence="7">
    <location>
        <begin position="130"/>
        <end position="151"/>
    </location>
</feature>
<dbReference type="InterPro" id="IPR051393">
    <property type="entry name" value="ABC_transporter_permease"/>
</dbReference>
<evidence type="ECO:0000313" key="10">
    <source>
        <dbReference type="EMBL" id="AEG45134.1"/>
    </source>
</evidence>
<dbReference type="SUPFAM" id="SSF161098">
    <property type="entry name" value="MetI-like"/>
    <property type="match status" value="1"/>
</dbReference>
<keyword evidence="3" id="KW-1003">Cell membrane</keyword>
<dbReference type="AlphaFoldDB" id="F6FS37"/>
<evidence type="ECO:0000256" key="3">
    <source>
        <dbReference type="ARBA" id="ARBA00022475"/>
    </source>
</evidence>
<dbReference type="PANTHER" id="PTHR30193">
    <property type="entry name" value="ABC TRANSPORTER PERMEASE PROTEIN"/>
    <property type="match status" value="1"/>
</dbReference>
<name>F6FS37_ISOV2</name>
<proteinExistence type="inferred from homology"/>
<dbReference type="eggNOG" id="COG1175">
    <property type="taxonomic scope" value="Bacteria"/>
</dbReference>
<keyword evidence="6 7" id="KW-0472">Membrane</keyword>
<feature type="region of interest" description="Disordered" evidence="8">
    <location>
        <begin position="1"/>
        <end position="25"/>
    </location>
</feature>
<evidence type="ECO:0000256" key="7">
    <source>
        <dbReference type="RuleBase" id="RU363032"/>
    </source>
</evidence>
<dbReference type="PANTHER" id="PTHR30193:SF41">
    <property type="entry name" value="DIACETYLCHITOBIOSE UPTAKE SYSTEM PERMEASE PROTEIN NGCF"/>
    <property type="match status" value="1"/>
</dbReference>
<organism evidence="11">
    <name type="scientific">Isoptericola variabilis (strain 225)</name>
    <dbReference type="NCBI Taxonomy" id="743718"/>
    <lineage>
        <taxon>Bacteria</taxon>
        <taxon>Bacillati</taxon>
        <taxon>Actinomycetota</taxon>
        <taxon>Actinomycetes</taxon>
        <taxon>Micrococcales</taxon>
        <taxon>Promicromonosporaceae</taxon>
        <taxon>Isoptericola</taxon>
    </lineage>
</organism>
<feature type="transmembrane region" description="Helical" evidence="7">
    <location>
        <begin position="92"/>
        <end position="118"/>
    </location>
</feature>
<feature type="transmembrane region" description="Helical" evidence="7">
    <location>
        <begin position="221"/>
        <end position="240"/>
    </location>
</feature>
<feature type="transmembrane region" description="Helical" evidence="7">
    <location>
        <begin position="281"/>
        <end position="301"/>
    </location>
</feature>
<dbReference type="InterPro" id="IPR000515">
    <property type="entry name" value="MetI-like"/>
</dbReference>
<dbReference type="KEGG" id="iva:Isova_2423"/>
<keyword evidence="11" id="KW-1185">Reference proteome</keyword>
<dbReference type="Gene3D" id="1.10.3720.10">
    <property type="entry name" value="MetI-like"/>
    <property type="match status" value="1"/>
</dbReference>
<feature type="transmembrane region" description="Helical" evidence="7">
    <location>
        <begin position="175"/>
        <end position="200"/>
    </location>
</feature>
<dbReference type="InterPro" id="IPR035906">
    <property type="entry name" value="MetI-like_sf"/>
</dbReference>
<sequence length="313" mass="34553">MTTTTHAPVPPVPAPRAATSTDASRRAARNRLRRPFYWMVLPAVALFALFHTLPVLVGVFFSFTDYAGYGAWEFVGARNYVNLFRDDRVLGAYGFSFGFALVATVLTNVISLAIALALNSRIVARNTFRGIFFMPYVLAILVVGYVFQYLFANSLPKLLPNVPVIGENILSSPDWAWVAIVILAVWQASAFAIIIYLAGLQTIPPEIYEAASLDGASPWRQFTRITFPLISAFFTINMVLSLKNFLQVFDHVVALTNGGPGTSTESITLLIYRGGFTGGEFAYQTANAVVFVIVITVVSLLQLRFLQRREADF</sequence>
<accession>F6FS37</accession>
<dbReference type="GO" id="GO:0055085">
    <property type="term" value="P:transmembrane transport"/>
    <property type="evidence" value="ECO:0007669"/>
    <property type="project" value="InterPro"/>
</dbReference>
<comment type="subcellular location">
    <subcellularLocation>
        <location evidence="1 7">Cell membrane</location>
        <topology evidence="1 7">Multi-pass membrane protein</topology>
    </subcellularLocation>
</comment>
<dbReference type="RefSeq" id="WP_013839525.1">
    <property type="nucleotide sequence ID" value="NC_015588.1"/>
</dbReference>
<keyword evidence="4 7" id="KW-0812">Transmembrane</keyword>
<protein>
    <submittedName>
        <fullName evidence="10">ABC-type transporter, integral membrane subunit</fullName>
    </submittedName>
</protein>
<evidence type="ECO:0000256" key="1">
    <source>
        <dbReference type="ARBA" id="ARBA00004651"/>
    </source>
</evidence>
<dbReference type="Pfam" id="PF00528">
    <property type="entry name" value="BPD_transp_1"/>
    <property type="match status" value="1"/>
</dbReference>
<dbReference type="PROSITE" id="PS50928">
    <property type="entry name" value="ABC_TM1"/>
    <property type="match status" value="1"/>
</dbReference>
<keyword evidence="5 7" id="KW-1133">Transmembrane helix</keyword>
<evidence type="ECO:0000256" key="4">
    <source>
        <dbReference type="ARBA" id="ARBA00022692"/>
    </source>
</evidence>
<reference evidence="10 11" key="1">
    <citation type="submission" date="2011-05" db="EMBL/GenBank/DDBJ databases">
        <title>Complete sequence of Isoptericola variabilis 225.</title>
        <authorList>
            <consortium name="US DOE Joint Genome Institute"/>
            <person name="Lucas S."/>
            <person name="Han J."/>
            <person name="Lapidus A."/>
            <person name="Cheng J.-F."/>
            <person name="Goodwin L."/>
            <person name="Pitluck S."/>
            <person name="Peters L."/>
            <person name="Mikhailova N."/>
            <person name="Zeytun A."/>
            <person name="Han C."/>
            <person name="Tapia R."/>
            <person name="Land M."/>
            <person name="Hauser L."/>
            <person name="Kyrpides N."/>
            <person name="Ivanova N."/>
            <person name="Pagani I."/>
            <person name="Siebers A."/>
            <person name="Allgaier M."/>
            <person name="Thelen M."/>
            <person name="Hugenholtz P."/>
            <person name="Gladden J."/>
            <person name="Woyke T."/>
        </authorList>
    </citation>
    <scope>NUCLEOTIDE SEQUENCE [LARGE SCALE GENOMIC DNA]</scope>
    <source>
        <strain evidence="11">225</strain>
    </source>
</reference>
<comment type="similarity">
    <text evidence="7">Belongs to the binding-protein-dependent transport system permease family.</text>
</comment>
<evidence type="ECO:0000256" key="5">
    <source>
        <dbReference type="ARBA" id="ARBA00022989"/>
    </source>
</evidence>
<evidence type="ECO:0000256" key="8">
    <source>
        <dbReference type="SAM" id="MobiDB-lite"/>
    </source>
</evidence>
<dbReference type="EMBL" id="CP002810">
    <property type="protein sequence ID" value="AEG45134.1"/>
    <property type="molecule type" value="Genomic_DNA"/>
</dbReference>
<gene>
    <name evidence="10" type="ordered locus">Isova_2423</name>
</gene>
<evidence type="ECO:0000256" key="2">
    <source>
        <dbReference type="ARBA" id="ARBA00022448"/>
    </source>
</evidence>
<evidence type="ECO:0000256" key="6">
    <source>
        <dbReference type="ARBA" id="ARBA00023136"/>
    </source>
</evidence>
<dbReference type="STRING" id="743718.Isova_2423"/>
<feature type="domain" description="ABC transmembrane type-1" evidence="9">
    <location>
        <begin position="93"/>
        <end position="302"/>
    </location>
</feature>
<dbReference type="CDD" id="cd06261">
    <property type="entry name" value="TM_PBP2"/>
    <property type="match status" value="1"/>
</dbReference>
<dbReference type="GO" id="GO:0005886">
    <property type="term" value="C:plasma membrane"/>
    <property type="evidence" value="ECO:0007669"/>
    <property type="project" value="UniProtKB-SubCell"/>
</dbReference>
<evidence type="ECO:0000313" key="11">
    <source>
        <dbReference type="Proteomes" id="UP000009236"/>
    </source>
</evidence>
<dbReference type="HOGENOM" id="CLU_016047_0_0_11"/>
<keyword evidence="2 7" id="KW-0813">Transport</keyword>
<dbReference type="Proteomes" id="UP000009236">
    <property type="component" value="Chromosome"/>
</dbReference>